<comment type="caution">
    <text evidence="11">The sequence shown here is derived from an EMBL/GenBank/DDBJ whole genome shotgun (WGS) entry which is preliminary data.</text>
</comment>
<protein>
    <recommendedName>
        <fullName evidence="1">non-specific serine/threonine protein kinase</fullName>
        <ecNumber evidence="1">2.7.11.1</ecNumber>
    </recommendedName>
</protein>
<organism evidence="11 12">
    <name type="scientific">Toxocara canis</name>
    <name type="common">Canine roundworm</name>
    <dbReference type="NCBI Taxonomy" id="6265"/>
    <lineage>
        <taxon>Eukaryota</taxon>
        <taxon>Metazoa</taxon>
        <taxon>Ecdysozoa</taxon>
        <taxon>Nematoda</taxon>
        <taxon>Chromadorea</taxon>
        <taxon>Rhabditida</taxon>
        <taxon>Spirurina</taxon>
        <taxon>Ascaridomorpha</taxon>
        <taxon>Ascaridoidea</taxon>
        <taxon>Toxocaridae</taxon>
        <taxon>Toxocara</taxon>
    </lineage>
</organism>
<evidence type="ECO:0000256" key="7">
    <source>
        <dbReference type="ARBA" id="ARBA00047899"/>
    </source>
</evidence>
<feature type="compositionally biased region" description="Polar residues" evidence="9">
    <location>
        <begin position="843"/>
        <end position="854"/>
    </location>
</feature>
<feature type="region of interest" description="Disordered" evidence="9">
    <location>
        <begin position="773"/>
        <end position="793"/>
    </location>
</feature>
<reference evidence="11 12" key="1">
    <citation type="submission" date="2014-11" db="EMBL/GenBank/DDBJ databases">
        <title>Genetic blueprint of the zoonotic pathogen Toxocara canis.</title>
        <authorList>
            <person name="Zhu X.-Q."/>
            <person name="Korhonen P.K."/>
            <person name="Cai H."/>
            <person name="Young N.D."/>
            <person name="Nejsum P."/>
            <person name="von Samson-Himmelstjerna G."/>
            <person name="Boag P.R."/>
            <person name="Tan P."/>
            <person name="Li Q."/>
            <person name="Min J."/>
            <person name="Yang Y."/>
            <person name="Wang X."/>
            <person name="Fang X."/>
            <person name="Hall R.S."/>
            <person name="Hofmann A."/>
            <person name="Sternberg P.W."/>
            <person name="Jex A.R."/>
            <person name="Gasser R.B."/>
        </authorList>
    </citation>
    <scope>NUCLEOTIDE SEQUENCE [LARGE SCALE GENOMIC DNA]</scope>
    <source>
        <strain evidence="11">PN_DK_2014</strain>
    </source>
</reference>
<evidence type="ECO:0000256" key="9">
    <source>
        <dbReference type="SAM" id="MobiDB-lite"/>
    </source>
</evidence>
<feature type="compositionally biased region" description="Low complexity" evidence="9">
    <location>
        <begin position="205"/>
        <end position="215"/>
    </location>
</feature>
<dbReference type="Pfam" id="PF02149">
    <property type="entry name" value="KA1"/>
    <property type="match status" value="1"/>
</dbReference>
<feature type="region of interest" description="Disordered" evidence="9">
    <location>
        <begin position="715"/>
        <end position="754"/>
    </location>
</feature>
<keyword evidence="12" id="KW-1185">Reference proteome</keyword>
<dbReference type="InterPro" id="IPR028375">
    <property type="entry name" value="KA1/Ssp2_C"/>
</dbReference>
<keyword evidence="3" id="KW-0808">Transferase</keyword>
<dbReference type="OrthoDB" id="504170at2759"/>
<name>A0A0B2V5Q4_TOXCA</name>
<feature type="compositionally biased region" description="Polar residues" evidence="9">
    <location>
        <begin position="438"/>
        <end position="454"/>
    </location>
</feature>
<feature type="region of interest" description="Disordered" evidence="9">
    <location>
        <begin position="1"/>
        <end position="53"/>
    </location>
</feature>
<dbReference type="GO" id="GO:0004674">
    <property type="term" value="F:protein serine/threonine kinase activity"/>
    <property type="evidence" value="ECO:0007669"/>
    <property type="project" value="UniProtKB-KW"/>
</dbReference>
<evidence type="ECO:0000313" key="12">
    <source>
        <dbReference type="Proteomes" id="UP000031036"/>
    </source>
</evidence>
<feature type="compositionally biased region" description="Low complexity" evidence="9">
    <location>
        <begin position="731"/>
        <end position="751"/>
    </location>
</feature>
<accession>A0A0B2V5Q4</accession>
<feature type="compositionally biased region" description="Polar residues" evidence="9">
    <location>
        <begin position="1"/>
        <end position="25"/>
    </location>
</feature>
<evidence type="ECO:0000256" key="2">
    <source>
        <dbReference type="ARBA" id="ARBA00022527"/>
    </source>
</evidence>
<dbReference type="GO" id="GO:0005524">
    <property type="term" value="F:ATP binding"/>
    <property type="evidence" value="ECO:0007669"/>
    <property type="project" value="UniProtKB-KW"/>
</dbReference>
<feature type="compositionally biased region" description="Low complexity" evidence="9">
    <location>
        <begin position="630"/>
        <end position="652"/>
    </location>
</feature>
<evidence type="ECO:0000256" key="6">
    <source>
        <dbReference type="ARBA" id="ARBA00022840"/>
    </source>
</evidence>
<feature type="compositionally biased region" description="Polar residues" evidence="9">
    <location>
        <begin position="527"/>
        <end position="538"/>
    </location>
</feature>
<dbReference type="AlphaFoldDB" id="A0A0B2V5Q4"/>
<feature type="region of interest" description="Disordered" evidence="9">
    <location>
        <begin position="438"/>
        <end position="497"/>
    </location>
</feature>
<feature type="region of interest" description="Disordered" evidence="9">
    <location>
        <begin position="931"/>
        <end position="965"/>
    </location>
</feature>
<dbReference type="InterPro" id="IPR001772">
    <property type="entry name" value="KA1_dom"/>
</dbReference>
<dbReference type="STRING" id="6265.A0A0B2V5Q4"/>
<gene>
    <name evidence="11" type="primary">par-1</name>
    <name evidence="11" type="ORF">Tcan_15947</name>
</gene>
<comment type="catalytic activity">
    <reaction evidence="7">
        <text>L-threonyl-[protein] + ATP = O-phospho-L-threonyl-[protein] + ADP + H(+)</text>
        <dbReference type="Rhea" id="RHEA:46608"/>
        <dbReference type="Rhea" id="RHEA-COMP:11060"/>
        <dbReference type="Rhea" id="RHEA-COMP:11605"/>
        <dbReference type="ChEBI" id="CHEBI:15378"/>
        <dbReference type="ChEBI" id="CHEBI:30013"/>
        <dbReference type="ChEBI" id="CHEBI:30616"/>
        <dbReference type="ChEBI" id="CHEBI:61977"/>
        <dbReference type="ChEBI" id="CHEBI:456216"/>
        <dbReference type="EC" id="2.7.11.1"/>
    </reaction>
</comment>
<feature type="domain" description="KA1" evidence="10">
    <location>
        <begin position="1055"/>
        <end position="1104"/>
    </location>
</feature>
<dbReference type="EMBL" id="JPKZ01002427">
    <property type="protein sequence ID" value="KHN76844.1"/>
    <property type="molecule type" value="Genomic_DNA"/>
</dbReference>
<dbReference type="SUPFAM" id="SSF103243">
    <property type="entry name" value="KA1-like"/>
    <property type="match status" value="1"/>
</dbReference>
<feature type="compositionally biased region" description="Low complexity" evidence="9">
    <location>
        <begin position="855"/>
        <end position="881"/>
    </location>
</feature>
<dbReference type="EC" id="2.7.11.1" evidence="1"/>
<evidence type="ECO:0000256" key="1">
    <source>
        <dbReference type="ARBA" id="ARBA00012513"/>
    </source>
</evidence>
<evidence type="ECO:0000256" key="5">
    <source>
        <dbReference type="ARBA" id="ARBA00022777"/>
    </source>
</evidence>
<feature type="region of interest" description="Disordered" evidence="9">
    <location>
        <begin position="842"/>
        <end position="881"/>
    </location>
</feature>
<keyword evidence="6" id="KW-0067">ATP-binding</keyword>
<keyword evidence="4" id="KW-0547">Nucleotide-binding</keyword>
<evidence type="ECO:0000313" key="11">
    <source>
        <dbReference type="EMBL" id="KHN76844.1"/>
    </source>
</evidence>
<dbReference type="CDD" id="cd12196">
    <property type="entry name" value="MARK1-3_C"/>
    <property type="match status" value="1"/>
</dbReference>
<feature type="compositionally biased region" description="Polar residues" evidence="9">
    <location>
        <begin position="140"/>
        <end position="189"/>
    </location>
</feature>
<evidence type="ECO:0000256" key="3">
    <source>
        <dbReference type="ARBA" id="ARBA00022679"/>
    </source>
</evidence>
<feature type="region of interest" description="Disordered" evidence="9">
    <location>
        <begin position="527"/>
        <end position="587"/>
    </location>
</feature>
<evidence type="ECO:0000256" key="4">
    <source>
        <dbReference type="ARBA" id="ARBA00022741"/>
    </source>
</evidence>
<dbReference type="Proteomes" id="UP000031036">
    <property type="component" value="Unassembled WGS sequence"/>
</dbReference>
<feature type="compositionally biased region" description="Low complexity" evidence="9">
    <location>
        <begin position="456"/>
        <end position="477"/>
    </location>
</feature>
<keyword evidence="5 11" id="KW-0418">Kinase</keyword>
<comment type="catalytic activity">
    <reaction evidence="8">
        <text>L-seryl-[protein] + ATP = O-phospho-L-seryl-[protein] + ADP + H(+)</text>
        <dbReference type="Rhea" id="RHEA:17989"/>
        <dbReference type="Rhea" id="RHEA-COMP:9863"/>
        <dbReference type="Rhea" id="RHEA-COMP:11604"/>
        <dbReference type="ChEBI" id="CHEBI:15378"/>
        <dbReference type="ChEBI" id="CHEBI:29999"/>
        <dbReference type="ChEBI" id="CHEBI:30616"/>
        <dbReference type="ChEBI" id="CHEBI:83421"/>
        <dbReference type="ChEBI" id="CHEBI:456216"/>
        <dbReference type="EC" id="2.7.11.1"/>
    </reaction>
</comment>
<feature type="compositionally biased region" description="Polar residues" evidence="9">
    <location>
        <begin position="478"/>
        <end position="493"/>
    </location>
</feature>
<feature type="region of interest" description="Disordered" evidence="9">
    <location>
        <begin position="284"/>
        <end position="330"/>
    </location>
</feature>
<feature type="compositionally biased region" description="Basic and acidic residues" evidence="9">
    <location>
        <begin position="551"/>
        <end position="560"/>
    </location>
</feature>
<dbReference type="FunFam" id="3.30.310.80:FF:000001">
    <property type="entry name" value="Non-specific serine/threonine protein kinase"/>
    <property type="match status" value="1"/>
</dbReference>
<dbReference type="Gene3D" id="3.30.310.80">
    <property type="entry name" value="Kinase associated domain 1, KA1"/>
    <property type="match status" value="1"/>
</dbReference>
<feature type="region of interest" description="Disordered" evidence="9">
    <location>
        <begin position="628"/>
        <end position="672"/>
    </location>
</feature>
<evidence type="ECO:0000259" key="10">
    <source>
        <dbReference type="PROSITE" id="PS50032"/>
    </source>
</evidence>
<sequence length="1104" mass="113071">MSAQVPSTKGPRRSSQNETQAQATTMVAPPPPSSMGVTDIHTTPPGPPRAVPGIAPVALRQGAVPPSGRQALSMQPGHLLPGYGQNVIVAAGSGVRAGSVAVPGSRKASAPGRVPLAKLATRTPDAQRYTFQPSEPKGSPLNSGSSSARGAPTSSLTTGATSQPKNPMGLTNITNAPLPQLQKSGSISAPPNEPSIKEDEDENSESTTTTASSTTRGGVEPSPAVPLIGVTAGNSAATVVPTSVTAEGVTHTQLRTENNVISLWTLGATKKCVHDEERVWGEMDIEKESKKSGSISAPPNEPSIKEDEDENSESTTTTASSTTRGGVAPSPAVPLIGVTAGNSAATVVPASVTAESVTHTQLPTENNMPAGSGLGILAANDVNSNVMALTVTTPTLLQYRLSVCEECDIALQQRSPSLHQSPSMPPAVMKTLAVNETPLTSRSESPKMTKSATGNPLAPLTTQAPQQLQPSAQMQPTVVSAPSTQSAAAQNSAFPRHTRNRQTFHGKTEHNKLQPSAQMQPTVVSAPSTQSAAAQNSAFPRHTRNRQTFHGKTEHNKGNFDEEEGDAEVAHTGAPSTGNGGPRGSFLSKLTKLTRRGSSAQHPTTPSVIATAYKAAAVAANDHPSADINSIATSSSPSGTASSSSTTTATPSRHSRYGSGSGSSSGAQPRSAFPNCRILPNLLNPSLLSQAAHRHHSFIVQASGKPATIVRPVSTYAPASSSGSGSGQGTANGNQAPYPSGNGSSPSGVVNATNPSALTSLIPRHDIVPSCLTTSSQAPVPPPVRSLHHSTSLSAAAPPQSLVAGANLPSPAMFSLSPTTMLDASMPPPLSAPPYYKLLAQGSAPSPSTNSLTGSIHSSDSAHSFSPSLASAGSSTGGATAASANYHPLPVPATYLGNAPPSDAMAYYAGAPATVSYHMPTRRTPIMGIAEGSAMSSGTGGQTAPGVGAMPSAPGRGGTIGPTSGNAAMAQMAATQHGGTGTDYPLHSGAAATGAAANQSGDEVKPRSLRFTWSMKTTSSLAPEEMMKEIRKVLDQNNCDYEQRERYLLLCVHGDPNTDSLVQWEMEVCKLPRLSLNGVRFKRISGTSIGFKNIASKIAQELNL</sequence>
<evidence type="ECO:0000256" key="8">
    <source>
        <dbReference type="ARBA" id="ARBA00048679"/>
    </source>
</evidence>
<dbReference type="PROSITE" id="PS50032">
    <property type="entry name" value="KA1"/>
    <property type="match status" value="1"/>
</dbReference>
<feature type="compositionally biased region" description="Low complexity" evidence="9">
    <location>
        <begin position="313"/>
        <end position="323"/>
    </location>
</feature>
<feature type="region of interest" description="Disordered" evidence="9">
    <location>
        <begin position="99"/>
        <end position="228"/>
    </location>
</feature>
<keyword evidence="2" id="KW-0723">Serine/threonine-protein kinase</keyword>
<proteinExistence type="predicted"/>